<protein>
    <submittedName>
        <fullName evidence="2">DUF4446 family protein</fullName>
    </submittedName>
</protein>
<keyword evidence="1" id="KW-0812">Transmembrane</keyword>
<dbReference type="RefSeq" id="WP_269441815.1">
    <property type="nucleotide sequence ID" value="NZ_CP097463.1"/>
</dbReference>
<keyword evidence="1" id="KW-0472">Membrane</keyword>
<keyword evidence="1" id="KW-1133">Transmembrane helix</keyword>
<reference evidence="2" key="1">
    <citation type="submission" date="2022-05" db="EMBL/GenBank/DDBJ databases">
        <title>Jatrophihabitans sp. SB3-54 whole genome sequence.</title>
        <authorList>
            <person name="Suh M.K."/>
            <person name="Eom M.K."/>
            <person name="Kim J.S."/>
            <person name="Kim H.S."/>
            <person name="Do H.E."/>
            <person name="Shin Y.K."/>
            <person name="Lee J.-S."/>
        </authorList>
    </citation>
    <scope>NUCLEOTIDE SEQUENCE</scope>
    <source>
        <strain evidence="2">SB3-54</strain>
    </source>
</reference>
<gene>
    <name evidence="2" type="ORF">M6B22_12195</name>
</gene>
<evidence type="ECO:0000256" key="1">
    <source>
        <dbReference type="SAM" id="Phobius"/>
    </source>
</evidence>
<keyword evidence="3" id="KW-1185">Reference proteome</keyword>
<name>A0ABY7JSJ2_9ACTN</name>
<evidence type="ECO:0000313" key="2">
    <source>
        <dbReference type="EMBL" id="WAX55309.1"/>
    </source>
</evidence>
<organism evidence="2 3">
    <name type="scientific">Jatrophihabitans cynanchi</name>
    <dbReference type="NCBI Taxonomy" id="2944128"/>
    <lineage>
        <taxon>Bacteria</taxon>
        <taxon>Bacillati</taxon>
        <taxon>Actinomycetota</taxon>
        <taxon>Actinomycetes</taxon>
        <taxon>Jatrophihabitantales</taxon>
        <taxon>Jatrophihabitantaceae</taxon>
        <taxon>Jatrophihabitans</taxon>
    </lineage>
</organism>
<dbReference type="InterPro" id="IPR027981">
    <property type="entry name" value="DUF4446"/>
</dbReference>
<feature type="transmembrane region" description="Helical" evidence="1">
    <location>
        <begin position="6"/>
        <end position="25"/>
    </location>
</feature>
<dbReference type="EMBL" id="CP097463">
    <property type="protein sequence ID" value="WAX55309.1"/>
    <property type="molecule type" value="Genomic_DNA"/>
</dbReference>
<sequence length="182" mass="18992">MSTTYVAVFALIMAYVALVAAYCALRTLAKVRRATTLLARGTRGEQGQESLLEATSRHAELTTAALQELAELREFTASAREEALAAAQAGAADVAGVLQHVALVRYDAFPGVSGRMSFSLALLDERGDGVTISALAGQSDTRVYAKGVAAGKGEHELSPEEAQAVTSALQKQRGGLLARKAG</sequence>
<dbReference type="Proteomes" id="UP001164693">
    <property type="component" value="Chromosome"/>
</dbReference>
<accession>A0ABY7JSJ2</accession>
<evidence type="ECO:0000313" key="3">
    <source>
        <dbReference type="Proteomes" id="UP001164693"/>
    </source>
</evidence>
<dbReference type="Pfam" id="PF14584">
    <property type="entry name" value="DUF4446"/>
    <property type="match status" value="1"/>
</dbReference>
<proteinExistence type="predicted"/>